<gene>
    <name evidence="2" type="ORF">PCON_12034</name>
</gene>
<dbReference type="PANTHER" id="PTHR43173:SF44">
    <property type="entry name" value="GLYCOSYL HYDROLASE FAMILY 71 PROTEIN"/>
    <property type="match status" value="1"/>
</dbReference>
<feature type="chain" id="PRO_5004651506" evidence="1">
    <location>
        <begin position="22"/>
        <end position="420"/>
    </location>
</feature>
<evidence type="ECO:0000313" key="3">
    <source>
        <dbReference type="Proteomes" id="UP000018144"/>
    </source>
</evidence>
<dbReference type="eggNOG" id="ENOG502RZ85">
    <property type="taxonomic scope" value="Eukaryota"/>
</dbReference>
<proteinExistence type="predicted"/>
<dbReference type="InterPro" id="IPR005197">
    <property type="entry name" value="Glyco_hydro_71"/>
</dbReference>
<dbReference type="PANTHER" id="PTHR43173">
    <property type="entry name" value="ABC1 FAMILY PROTEIN"/>
    <property type="match status" value="1"/>
</dbReference>
<dbReference type="GO" id="GO:0051118">
    <property type="term" value="F:glucan endo-1,3-alpha-glucosidase activity"/>
    <property type="evidence" value="ECO:0007669"/>
    <property type="project" value="InterPro"/>
</dbReference>
<dbReference type="EMBL" id="HF935702">
    <property type="protein sequence ID" value="CCX31957.1"/>
    <property type="molecule type" value="Genomic_DNA"/>
</dbReference>
<organism evidence="2 3">
    <name type="scientific">Pyronema omphalodes (strain CBS 100304)</name>
    <name type="common">Pyronema confluens</name>
    <dbReference type="NCBI Taxonomy" id="1076935"/>
    <lineage>
        <taxon>Eukaryota</taxon>
        <taxon>Fungi</taxon>
        <taxon>Dikarya</taxon>
        <taxon>Ascomycota</taxon>
        <taxon>Pezizomycotina</taxon>
        <taxon>Pezizomycetes</taxon>
        <taxon>Pezizales</taxon>
        <taxon>Pyronemataceae</taxon>
        <taxon>Pyronema</taxon>
    </lineage>
</organism>
<evidence type="ECO:0000313" key="2">
    <source>
        <dbReference type="EMBL" id="CCX31957.1"/>
    </source>
</evidence>
<protein>
    <submittedName>
        <fullName evidence="2">Similar to Glucan endo-1,3-alpha-glucosidase agn1 acc. no. O13716</fullName>
    </submittedName>
</protein>
<sequence length="420" mass="45747">MRLSIATAAACLLGMLSTAMASNERKVFAHYMLGLTYGQTASDWALDISTAKAAGIDGFALNAGPNDSFGDQQLDLAYKAAEAAGFKVFVSFDMGCCGAWDINKVVRWINAYKGSTAQYKVNNVPFVSTFEGPTWADQWANVRSQTGGIYLVPDWSSLGPNGIAGQLGKIDGAFSWEAWANTPGPKTTDADRAYRSTLGSKSYMMGVAPFFYTNIADYNKNWYWGPETLWFDRWEQVLQIMPDFVQIISWNDYGESHYIGNSRESSIIPQAKRYASGIPHDGLRMVLPYYIASYKAGARVSIPNEGAVFWYRTSPKNAGNDGGTTYGPSGTTKAIDAINDVVYVMTLSNTDTSVFVTIGGNGQQFQVKKGVDIVKMPFNSRTGQVRVVMQNGKNGVGAKDIVAYPVNGNVNFNPVVGQTN</sequence>
<dbReference type="OrthoDB" id="3257981at2759"/>
<dbReference type="AlphaFoldDB" id="U4LK63"/>
<dbReference type="InterPro" id="IPR051130">
    <property type="entry name" value="Mito_struct-func_regulator"/>
</dbReference>
<keyword evidence="1" id="KW-0732">Signal</keyword>
<dbReference type="Pfam" id="PF03659">
    <property type="entry name" value="Glyco_hydro_71"/>
    <property type="match status" value="1"/>
</dbReference>
<dbReference type="Proteomes" id="UP000018144">
    <property type="component" value="Unassembled WGS sequence"/>
</dbReference>
<accession>U4LK63</accession>
<reference evidence="2 3" key="1">
    <citation type="journal article" date="2013" name="PLoS Genet.">
        <title>The genome and development-dependent transcriptomes of Pyronema confluens: a window into fungal evolution.</title>
        <authorList>
            <person name="Traeger S."/>
            <person name="Altegoer F."/>
            <person name="Freitag M."/>
            <person name="Gabaldon T."/>
            <person name="Kempken F."/>
            <person name="Kumar A."/>
            <person name="Marcet-Houben M."/>
            <person name="Poggeler S."/>
            <person name="Stajich J.E."/>
            <person name="Nowrousian M."/>
        </authorList>
    </citation>
    <scope>NUCLEOTIDE SEQUENCE [LARGE SCALE GENOMIC DNA]</scope>
    <source>
        <strain evidence="3">CBS 100304</strain>
        <tissue evidence="2">Vegetative mycelium</tissue>
    </source>
</reference>
<dbReference type="STRING" id="1076935.U4LK63"/>
<dbReference type="CDD" id="cd11577">
    <property type="entry name" value="GH71"/>
    <property type="match status" value="1"/>
</dbReference>
<evidence type="ECO:0000256" key="1">
    <source>
        <dbReference type="SAM" id="SignalP"/>
    </source>
</evidence>
<feature type="signal peptide" evidence="1">
    <location>
        <begin position="1"/>
        <end position="21"/>
    </location>
</feature>
<dbReference type="OMA" id="PHDAWRA"/>
<dbReference type="Gene3D" id="3.20.20.80">
    <property type="entry name" value="Glycosidases"/>
    <property type="match status" value="1"/>
</dbReference>
<keyword evidence="3" id="KW-1185">Reference proteome</keyword>
<name>U4LK63_PYROM</name>